<evidence type="ECO:0008006" key="4">
    <source>
        <dbReference type="Google" id="ProtNLM"/>
    </source>
</evidence>
<comment type="caution">
    <text evidence="2">The sequence shown here is derived from an EMBL/GenBank/DDBJ whole genome shotgun (WGS) entry which is preliminary data.</text>
</comment>
<keyword evidence="1" id="KW-1133">Transmembrane helix</keyword>
<evidence type="ECO:0000313" key="2">
    <source>
        <dbReference type="EMBL" id="TWI73804.1"/>
    </source>
</evidence>
<feature type="transmembrane region" description="Helical" evidence="1">
    <location>
        <begin position="306"/>
        <end position="333"/>
    </location>
</feature>
<feature type="transmembrane region" description="Helical" evidence="1">
    <location>
        <begin position="157"/>
        <end position="175"/>
    </location>
</feature>
<dbReference type="EMBL" id="VLLA01000003">
    <property type="protein sequence ID" value="TWI73804.1"/>
    <property type="molecule type" value="Genomic_DNA"/>
</dbReference>
<accession>A0A562RZ86</accession>
<feature type="transmembrane region" description="Helical" evidence="1">
    <location>
        <begin position="274"/>
        <end position="294"/>
    </location>
</feature>
<name>A0A562RZ86_9BRAD</name>
<keyword evidence="1" id="KW-0812">Transmembrane</keyword>
<feature type="transmembrane region" description="Helical" evidence="1">
    <location>
        <begin position="195"/>
        <end position="216"/>
    </location>
</feature>
<feature type="transmembrane region" description="Helical" evidence="1">
    <location>
        <begin position="228"/>
        <end position="247"/>
    </location>
</feature>
<dbReference type="OrthoDB" id="9786218at2"/>
<keyword evidence="1" id="KW-0472">Membrane</keyword>
<organism evidence="2 3">
    <name type="scientific">Bradyrhizobium huanghuaihaiense</name>
    <dbReference type="NCBI Taxonomy" id="990078"/>
    <lineage>
        <taxon>Bacteria</taxon>
        <taxon>Pseudomonadati</taxon>
        <taxon>Pseudomonadota</taxon>
        <taxon>Alphaproteobacteria</taxon>
        <taxon>Hyphomicrobiales</taxon>
        <taxon>Nitrobacteraceae</taxon>
        <taxon>Bradyrhizobium</taxon>
    </lineage>
</organism>
<dbReference type="Proteomes" id="UP000316291">
    <property type="component" value="Unassembled WGS sequence"/>
</dbReference>
<dbReference type="RefSeq" id="WP_020608093.1">
    <property type="nucleotide sequence ID" value="NZ_VLLA01000003.1"/>
</dbReference>
<reference evidence="2 3" key="1">
    <citation type="journal article" date="2015" name="Stand. Genomic Sci.">
        <title>Genomic Encyclopedia of Bacterial and Archaeal Type Strains, Phase III: the genomes of soil and plant-associated and newly described type strains.</title>
        <authorList>
            <person name="Whitman W.B."/>
            <person name="Woyke T."/>
            <person name="Klenk H.P."/>
            <person name="Zhou Y."/>
            <person name="Lilburn T.G."/>
            <person name="Beck B.J."/>
            <person name="De Vos P."/>
            <person name="Vandamme P."/>
            <person name="Eisen J.A."/>
            <person name="Garrity G."/>
            <person name="Hugenholtz P."/>
            <person name="Kyrpides N.C."/>
        </authorList>
    </citation>
    <scope>NUCLEOTIDE SEQUENCE [LARGE SCALE GENOMIC DNA]</scope>
    <source>
        <strain evidence="2 3">CGMCC 1.10948</strain>
    </source>
</reference>
<protein>
    <recommendedName>
        <fullName evidence="4">Glycosyltransferase RgtA/B/C/D-like domain-containing protein</fullName>
    </recommendedName>
</protein>
<evidence type="ECO:0000256" key="1">
    <source>
        <dbReference type="SAM" id="Phobius"/>
    </source>
</evidence>
<keyword evidence="3" id="KW-1185">Reference proteome</keyword>
<evidence type="ECO:0000313" key="3">
    <source>
        <dbReference type="Proteomes" id="UP000316291"/>
    </source>
</evidence>
<feature type="transmembrane region" description="Helical" evidence="1">
    <location>
        <begin position="28"/>
        <end position="46"/>
    </location>
</feature>
<dbReference type="AlphaFoldDB" id="A0A562RZ86"/>
<gene>
    <name evidence="2" type="ORF">IQ16_01948</name>
</gene>
<feature type="transmembrane region" description="Helical" evidence="1">
    <location>
        <begin position="104"/>
        <end position="123"/>
    </location>
</feature>
<proteinExistence type="predicted"/>
<feature type="transmembrane region" description="Helical" evidence="1">
    <location>
        <begin position="129"/>
        <end position="150"/>
    </location>
</feature>
<feature type="transmembrane region" description="Helical" evidence="1">
    <location>
        <begin position="353"/>
        <end position="372"/>
    </location>
</feature>
<sequence>MDARENWSRSGIGGAPTALGRHLHGREIYLVLIAFLSVFYISNGPVQLSHYDLGWHIAAGDLIRERGEIPFQDPWAFTLADKRWYNLSWLWDVIASVLYQHTGLAGIVLLVVACGAVIVGYLTSCGLRSGASVPAVCVTVFAACLLYPCYEAAPNTYLAASPNIATMLFAVIFYGECLRRRRWLLLPVMMVLWVNLHGGFMLAFPIIGVFAGVALLRRDWTSFRNYCLAGIGCVAAIFVNPLGWHIYDGVMATLGHFIQANIGEWRPYFHNMELPGSIPAIAYALTFIALELRYRNSRPIPLEPRLLAWLFLFLGLYQFRYIAFFFIFSAVPMALHVDRLLPERLARLDIRRAMLAAGIVGVFVLPLSFLQVRPALALPDMLSEEDAGYLLAHSTHSRVLNHWNSGGLLIFRTHGAVPMFVDGRAATAYPDELLRDYLKLVRWDIDEAAWDTVIRKYKIDAVLWVRAHEQLRQFLVGRRGWREDYTGAYMSLYTAPPASSPEGANAAASR</sequence>